<evidence type="ECO:0000256" key="5">
    <source>
        <dbReference type="ARBA" id="ARBA00022692"/>
    </source>
</evidence>
<evidence type="ECO:0000256" key="6">
    <source>
        <dbReference type="ARBA" id="ARBA00022989"/>
    </source>
</evidence>
<evidence type="ECO:0000256" key="7">
    <source>
        <dbReference type="ARBA" id="ARBA00023136"/>
    </source>
</evidence>
<evidence type="ECO:0000256" key="2">
    <source>
        <dbReference type="ARBA" id="ARBA00010199"/>
    </source>
</evidence>
<accession>A0ABV7WIP9</accession>
<evidence type="ECO:0000256" key="8">
    <source>
        <dbReference type="SAM" id="Phobius"/>
    </source>
</evidence>
<dbReference type="PANTHER" id="PTHR42893:SF46">
    <property type="entry name" value="PROTEIN DETOXIFICATION 44, CHLOROPLASTIC"/>
    <property type="match status" value="1"/>
</dbReference>
<feature type="transmembrane region" description="Helical" evidence="8">
    <location>
        <begin position="350"/>
        <end position="372"/>
    </location>
</feature>
<sequence>MSRRRAPDAQAREILGLAVPALGALVVEPLFLLTDTAVVGALGTDALAGLGLASAVLSTLVGLFVVLAYGTTASVSRRLGAGDRPGALAAGVDGLWLAALVGAVLVAAGLPTVPALVGASGVGGGAADAARSYLTVSLLGIPAMLVVLAATGVLRGLQDTRTPLVVALAGFTTNAALVVVLVHGAGPVPALGVVGSAWGTVAAQTGMAAWLLALVVRGARREGVRLLPHGPGVRTAARAGVPLLLRTVTLRLALLATVWAAAGTGTQSLAAHQVVFTVWTFGAFVLDALAIAAQALTGRSLGAGDAEGARATTRRMVRWGVGGGAVLGVLLAAGSPWLPVLFSDDATVRGGITAGLLVVGLTAPLSGYVFVLDGVLIGAGDGPYLARAGVWAVLAYLPLLAVVPLAGLTGTVGLVVLWLAFAGGYMAARGLTLGLRERSGRWLVLGAG</sequence>
<dbReference type="Proteomes" id="UP001595685">
    <property type="component" value="Unassembled WGS sequence"/>
</dbReference>
<evidence type="ECO:0000313" key="10">
    <source>
        <dbReference type="Proteomes" id="UP001595685"/>
    </source>
</evidence>
<keyword evidence="4" id="KW-1003">Cell membrane</keyword>
<dbReference type="PANTHER" id="PTHR42893">
    <property type="entry name" value="PROTEIN DETOXIFICATION 44, CHLOROPLASTIC-RELATED"/>
    <property type="match status" value="1"/>
</dbReference>
<evidence type="ECO:0000256" key="1">
    <source>
        <dbReference type="ARBA" id="ARBA00004651"/>
    </source>
</evidence>
<keyword evidence="5 8" id="KW-0812">Transmembrane</keyword>
<organism evidence="9 10">
    <name type="scientific">Aquipuribacter hungaricus</name>
    <dbReference type="NCBI Taxonomy" id="545624"/>
    <lineage>
        <taxon>Bacteria</taxon>
        <taxon>Bacillati</taxon>
        <taxon>Actinomycetota</taxon>
        <taxon>Actinomycetes</taxon>
        <taxon>Micrococcales</taxon>
        <taxon>Intrasporangiaceae</taxon>
        <taxon>Aquipuribacter</taxon>
    </lineage>
</organism>
<feature type="transmembrane region" description="Helical" evidence="8">
    <location>
        <begin position="133"/>
        <end position="157"/>
    </location>
</feature>
<comment type="subcellular location">
    <subcellularLocation>
        <location evidence="1">Cell membrane</location>
        <topology evidence="1">Multi-pass membrane protein</topology>
    </subcellularLocation>
</comment>
<keyword evidence="6 8" id="KW-1133">Transmembrane helix</keyword>
<feature type="transmembrane region" description="Helical" evidence="8">
    <location>
        <begin position="317"/>
        <end position="338"/>
    </location>
</feature>
<keyword evidence="7 8" id="KW-0472">Membrane</keyword>
<keyword evidence="3" id="KW-0813">Transport</keyword>
<feature type="transmembrane region" description="Helical" evidence="8">
    <location>
        <begin position="164"/>
        <end position="185"/>
    </location>
</feature>
<dbReference type="NCBIfam" id="TIGR00797">
    <property type="entry name" value="matE"/>
    <property type="match status" value="1"/>
</dbReference>
<dbReference type="InterPro" id="IPR002528">
    <property type="entry name" value="MATE_fam"/>
</dbReference>
<dbReference type="EMBL" id="JBHRWW010000007">
    <property type="protein sequence ID" value="MFC3689108.1"/>
    <property type="molecule type" value="Genomic_DNA"/>
</dbReference>
<feature type="transmembrane region" description="Helical" evidence="8">
    <location>
        <begin position="197"/>
        <end position="216"/>
    </location>
</feature>
<feature type="transmembrane region" description="Helical" evidence="8">
    <location>
        <begin position="274"/>
        <end position="296"/>
    </location>
</feature>
<protein>
    <submittedName>
        <fullName evidence="9">MATE family efflux transporter</fullName>
    </submittedName>
</protein>
<feature type="transmembrane region" description="Helical" evidence="8">
    <location>
        <begin position="46"/>
        <end position="69"/>
    </location>
</feature>
<evidence type="ECO:0000256" key="3">
    <source>
        <dbReference type="ARBA" id="ARBA00022448"/>
    </source>
</evidence>
<gene>
    <name evidence="9" type="ORF">ACFOLH_12215</name>
</gene>
<evidence type="ECO:0000313" key="9">
    <source>
        <dbReference type="EMBL" id="MFC3689108.1"/>
    </source>
</evidence>
<comment type="similarity">
    <text evidence="2">Belongs to the multi antimicrobial extrusion (MATE) (TC 2.A.66.1) family.</text>
</comment>
<comment type="caution">
    <text evidence="9">The sequence shown here is derived from an EMBL/GenBank/DDBJ whole genome shotgun (WGS) entry which is preliminary data.</text>
</comment>
<dbReference type="InterPro" id="IPR044644">
    <property type="entry name" value="DinF-like"/>
</dbReference>
<feature type="transmembrane region" description="Helical" evidence="8">
    <location>
        <begin position="412"/>
        <end position="431"/>
    </location>
</feature>
<dbReference type="InterPro" id="IPR048279">
    <property type="entry name" value="MdtK-like"/>
</dbReference>
<keyword evidence="10" id="KW-1185">Reference proteome</keyword>
<dbReference type="RefSeq" id="WP_340293140.1">
    <property type="nucleotide sequence ID" value="NZ_JBBEOI010000097.1"/>
</dbReference>
<feature type="transmembrane region" description="Helical" evidence="8">
    <location>
        <begin position="243"/>
        <end position="262"/>
    </location>
</feature>
<dbReference type="PIRSF" id="PIRSF006603">
    <property type="entry name" value="DinF"/>
    <property type="match status" value="1"/>
</dbReference>
<feature type="transmembrane region" description="Helical" evidence="8">
    <location>
        <begin position="384"/>
        <end position="406"/>
    </location>
</feature>
<proteinExistence type="inferred from homology"/>
<feature type="transmembrane region" description="Helical" evidence="8">
    <location>
        <begin position="90"/>
        <end position="113"/>
    </location>
</feature>
<dbReference type="Pfam" id="PF01554">
    <property type="entry name" value="MatE"/>
    <property type="match status" value="2"/>
</dbReference>
<evidence type="ECO:0000256" key="4">
    <source>
        <dbReference type="ARBA" id="ARBA00022475"/>
    </source>
</evidence>
<name>A0ABV7WIP9_9MICO</name>
<reference evidence="10" key="1">
    <citation type="journal article" date="2019" name="Int. J. Syst. Evol. Microbiol.">
        <title>The Global Catalogue of Microorganisms (GCM) 10K type strain sequencing project: providing services to taxonomists for standard genome sequencing and annotation.</title>
        <authorList>
            <consortium name="The Broad Institute Genomics Platform"/>
            <consortium name="The Broad Institute Genome Sequencing Center for Infectious Disease"/>
            <person name="Wu L."/>
            <person name="Ma J."/>
        </authorList>
    </citation>
    <scope>NUCLEOTIDE SEQUENCE [LARGE SCALE GENOMIC DNA]</scope>
    <source>
        <strain evidence="10">NCAIM B.02333</strain>
    </source>
</reference>
<feature type="transmembrane region" description="Helical" evidence="8">
    <location>
        <begin position="14"/>
        <end position="34"/>
    </location>
</feature>